<evidence type="ECO:0000313" key="2">
    <source>
        <dbReference type="Proteomes" id="UP001552299"/>
    </source>
</evidence>
<organism evidence="1 2">
    <name type="scientific">Dendrobium thyrsiflorum</name>
    <name type="common">Pinecone-like raceme dendrobium</name>
    <name type="synonym">Orchid</name>
    <dbReference type="NCBI Taxonomy" id="117978"/>
    <lineage>
        <taxon>Eukaryota</taxon>
        <taxon>Viridiplantae</taxon>
        <taxon>Streptophyta</taxon>
        <taxon>Embryophyta</taxon>
        <taxon>Tracheophyta</taxon>
        <taxon>Spermatophyta</taxon>
        <taxon>Magnoliopsida</taxon>
        <taxon>Liliopsida</taxon>
        <taxon>Asparagales</taxon>
        <taxon>Orchidaceae</taxon>
        <taxon>Epidendroideae</taxon>
        <taxon>Malaxideae</taxon>
        <taxon>Dendrobiinae</taxon>
        <taxon>Dendrobium</taxon>
    </lineage>
</organism>
<sequence length="137" mass="14827">MFPHVKEMLLLPVNVQPACRSRSSTDMLPLTLGGMIGPITVPGFTTTKSNPFSLAKSHACFSAIVFETEYQIPFSRQYSRSVQQFSSFTTSVGHPGLGMIAEIDEVTTTRRTTPSCAARSMLSMPFTAGLSNWASGS</sequence>
<comment type="caution">
    <text evidence="1">The sequence shown here is derived from an EMBL/GenBank/DDBJ whole genome shotgun (WGS) entry which is preliminary data.</text>
</comment>
<keyword evidence="2" id="KW-1185">Reference proteome</keyword>
<proteinExistence type="predicted"/>
<evidence type="ECO:0000313" key="1">
    <source>
        <dbReference type="EMBL" id="KAL0912547.1"/>
    </source>
</evidence>
<dbReference type="EMBL" id="JANQDX010000014">
    <property type="protein sequence ID" value="KAL0912547.1"/>
    <property type="molecule type" value="Genomic_DNA"/>
</dbReference>
<gene>
    <name evidence="1" type="ORF">M5K25_018528</name>
</gene>
<reference evidence="1 2" key="1">
    <citation type="journal article" date="2024" name="Plant Biotechnol. J.">
        <title>Dendrobium thyrsiflorum genome and its molecular insights into genes involved in important horticultural traits.</title>
        <authorList>
            <person name="Chen B."/>
            <person name="Wang J.Y."/>
            <person name="Zheng P.J."/>
            <person name="Li K.L."/>
            <person name="Liang Y.M."/>
            <person name="Chen X.F."/>
            <person name="Zhang C."/>
            <person name="Zhao X."/>
            <person name="He X."/>
            <person name="Zhang G.Q."/>
            <person name="Liu Z.J."/>
            <person name="Xu Q."/>
        </authorList>
    </citation>
    <scope>NUCLEOTIDE SEQUENCE [LARGE SCALE GENOMIC DNA]</scope>
    <source>
        <strain evidence="1">GZMU011</strain>
    </source>
</reference>
<accession>A0ABD0UQ45</accession>
<name>A0ABD0UQ45_DENTH</name>
<dbReference type="Proteomes" id="UP001552299">
    <property type="component" value="Unassembled WGS sequence"/>
</dbReference>
<dbReference type="AlphaFoldDB" id="A0ABD0UQ45"/>
<protein>
    <submittedName>
        <fullName evidence="1">Uncharacterized protein</fullName>
    </submittedName>
</protein>